<feature type="domain" description="TLDc" evidence="6">
    <location>
        <begin position="104"/>
        <end position="282"/>
    </location>
</feature>
<dbReference type="PANTHER" id="PTHR23354:SF62">
    <property type="entry name" value="MUSTARD, ISOFORM V"/>
    <property type="match status" value="1"/>
</dbReference>
<dbReference type="PROSITE" id="PS51886">
    <property type="entry name" value="TLDC"/>
    <property type="match status" value="1"/>
</dbReference>
<name>A0A0L0T6E0_ALLM3</name>
<evidence type="ECO:0000256" key="2">
    <source>
        <dbReference type="ARBA" id="ARBA00009540"/>
    </source>
</evidence>
<evidence type="ECO:0000256" key="4">
    <source>
        <dbReference type="ARBA" id="ARBA00040604"/>
    </source>
</evidence>
<protein>
    <recommendedName>
        <fullName evidence="4">Oxidation resistance protein 1</fullName>
    </recommendedName>
</protein>
<keyword evidence="3" id="KW-0496">Mitochondrion</keyword>
<evidence type="ECO:0000256" key="5">
    <source>
        <dbReference type="SAM" id="MobiDB-lite"/>
    </source>
</evidence>
<evidence type="ECO:0000313" key="7">
    <source>
        <dbReference type="EMBL" id="KNE70363.1"/>
    </source>
</evidence>
<comment type="similarity">
    <text evidence="2">Belongs to the OXR1 family.</text>
</comment>
<evidence type="ECO:0000259" key="6">
    <source>
        <dbReference type="PROSITE" id="PS51886"/>
    </source>
</evidence>
<evidence type="ECO:0000256" key="1">
    <source>
        <dbReference type="ARBA" id="ARBA00004173"/>
    </source>
</evidence>
<dbReference type="STRING" id="578462.A0A0L0T6E0"/>
<dbReference type="eggNOG" id="KOG2372">
    <property type="taxonomic scope" value="Eukaryota"/>
</dbReference>
<dbReference type="Proteomes" id="UP000054350">
    <property type="component" value="Unassembled WGS sequence"/>
</dbReference>
<dbReference type="GO" id="GO:0005634">
    <property type="term" value="C:nucleus"/>
    <property type="evidence" value="ECO:0007669"/>
    <property type="project" value="TreeGrafter"/>
</dbReference>
<dbReference type="PANTHER" id="PTHR23354">
    <property type="entry name" value="NUCLEOLAR PROTEIN 7/ESTROGEN RECEPTOR COACTIVATOR-RELATED"/>
    <property type="match status" value="1"/>
</dbReference>
<dbReference type="SMART" id="SM00584">
    <property type="entry name" value="TLDc"/>
    <property type="match status" value="1"/>
</dbReference>
<evidence type="ECO:0000313" key="8">
    <source>
        <dbReference type="Proteomes" id="UP000054350"/>
    </source>
</evidence>
<proteinExistence type="inferred from homology"/>
<reference evidence="7 8" key="1">
    <citation type="submission" date="2009-11" db="EMBL/GenBank/DDBJ databases">
        <title>Annotation of Allomyces macrogynus ATCC 38327.</title>
        <authorList>
            <consortium name="The Broad Institute Genome Sequencing Platform"/>
            <person name="Russ C."/>
            <person name="Cuomo C."/>
            <person name="Burger G."/>
            <person name="Gray M.W."/>
            <person name="Holland P.W.H."/>
            <person name="King N."/>
            <person name="Lang F.B.F."/>
            <person name="Roger A.J."/>
            <person name="Ruiz-Trillo I."/>
            <person name="Young S.K."/>
            <person name="Zeng Q."/>
            <person name="Gargeya S."/>
            <person name="Fitzgerald M."/>
            <person name="Haas B."/>
            <person name="Abouelleil A."/>
            <person name="Alvarado L."/>
            <person name="Arachchi H.M."/>
            <person name="Berlin A."/>
            <person name="Chapman S.B."/>
            <person name="Gearin G."/>
            <person name="Goldberg J."/>
            <person name="Griggs A."/>
            <person name="Gujja S."/>
            <person name="Hansen M."/>
            <person name="Heiman D."/>
            <person name="Howarth C."/>
            <person name="Larimer J."/>
            <person name="Lui A."/>
            <person name="MacDonald P.J.P."/>
            <person name="McCowen C."/>
            <person name="Montmayeur A."/>
            <person name="Murphy C."/>
            <person name="Neiman D."/>
            <person name="Pearson M."/>
            <person name="Priest M."/>
            <person name="Roberts A."/>
            <person name="Saif S."/>
            <person name="Shea T."/>
            <person name="Sisk P."/>
            <person name="Stolte C."/>
            <person name="Sykes S."/>
            <person name="Wortman J."/>
            <person name="Nusbaum C."/>
            <person name="Birren B."/>
        </authorList>
    </citation>
    <scope>NUCLEOTIDE SEQUENCE [LARGE SCALE GENOMIC DNA]</scope>
    <source>
        <strain evidence="7 8">ATCC 38327</strain>
    </source>
</reference>
<accession>A0A0L0T6E0</accession>
<feature type="compositionally biased region" description="Polar residues" evidence="5">
    <location>
        <begin position="73"/>
        <end position="82"/>
    </location>
</feature>
<dbReference type="Pfam" id="PF07534">
    <property type="entry name" value="TLD"/>
    <property type="match status" value="1"/>
</dbReference>
<gene>
    <name evidence="7" type="ORF">AMAG_14503</name>
</gene>
<dbReference type="GO" id="GO:0006979">
    <property type="term" value="P:response to oxidative stress"/>
    <property type="evidence" value="ECO:0007669"/>
    <property type="project" value="TreeGrafter"/>
</dbReference>
<feature type="region of interest" description="Disordered" evidence="5">
    <location>
        <begin position="97"/>
        <end position="135"/>
    </location>
</feature>
<feature type="compositionally biased region" description="Polar residues" evidence="5">
    <location>
        <begin position="27"/>
        <end position="42"/>
    </location>
</feature>
<keyword evidence="8" id="KW-1185">Reference proteome</keyword>
<dbReference type="OrthoDB" id="26679at2759"/>
<organism evidence="7 8">
    <name type="scientific">Allomyces macrogynus (strain ATCC 38327)</name>
    <name type="common">Allomyces javanicus var. macrogynus</name>
    <dbReference type="NCBI Taxonomy" id="578462"/>
    <lineage>
        <taxon>Eukaryota</taxon>
        <taxon>Fungi</taxon>
        <taxon>Fungi incertae sedis</taxon>
        <taxon>Blastocladiomycota</taxon>
        <taxon>Blastocladiomycetes</taxon>
        <taxon>Blastocladiales</taxon>
        <taxon>Blastocladiaceae</taxon>
        <taxon>Allomyces</taxon>
    </lineage>
</organism>
<feature type="region of interest" description="Disordered" evidence="5">
    <location>
        <begin position="12"/>
        <end position="82"/>
    </location>
</feature>
<feature type="compositionally biased region" description="Low complexity" evidence="5">
    <location>
        <begin position="56"/>
        <end position="72"/>
    </location>
</feature>
<dbReference type="AlphaFoldDB" id="A0A0L0T6E0"/>
<dbReference type="InterPro" id="IPR006571">
    <property type="entry name" value="TLDc_dom"/>
</dbReference>
<comment type="subcellular location">
    <subcellularLocation>
        <location evidence="1">Mitochondrion</location>
    </subcellularLocation>
</comment>
<reference evidence="8" key="2">
    <citation type="submission" date="2009-11" db="EMBL/GenBank/DDBJ databases">
        <title>The Genome Sequence of Allomyces macrogynus strain ATCC 38327.</title>
        <authorList>
            <consortium name="The Broad Institute Genome Sequencing Platform"/>
            <person name="Russ C."/>
            <person name="Cuomo C."/>
            <person name="Shea T."/>
            <person name="Young S.K."/>
            <person name="Zeng Q."/>
            <person name="Koehrsen M."/>
            <person name="Haas B."/>
            <person name="Borodovsky M."/>
            <person name="Guigo R."/>
            <person name="Alvarado L."/>
            <person name="Berlin A."/>
            <person name="Borenstein D."/>
            <person name="Chen Z."/>
            <person name="Engels R."/>
            <person name="Freedman E."/>
            <person name="Gellesch M."/>
            <person name="Goldberg J."/>
            <person name="Griggs A."/>
            <person name="Gujja S."/>
            <person name="Heiman D."/>
            <person name="Hepburn T."/>
            <person name="Howarth C."/>
            <person name="Jen D."/>
            <person name="Larson L."/>
            <person name="Lewis B."/>
            <person name="Mehta T."/>
            <person name="Park D."/>
            <person name="Pearson M."/>
            <person name="Roberts A."/>
            <person name="Saif S."/>
            <person name="Shenoy N."/>
            <person name="Sisk P."/>
            <person name="Stolte C."/>
            <person name="Sykes S."/>
            <person name="Walk T."/>
            <person name="White J."/>
            <person name="Yandava C."/>
            <person name="Burger G."/>
            <person name="Gray M.W."/>
            <person name="Holland P.W.H."/>
            <person name="King N."/>
            <person name="Lang F.B.F."/>
            <person name="Roger A.J."/>
            <person name="Ruiz-Trillo I."/>
            <person name="Lander E."/>
            <person name="Nusbaum C."/>
        </authorList>
    </citation>
    <scope>NUCLEOTIDE SEQUENCE [LARGE SCALE GENOMIC DNA]</scope>
    <source>
        <strain evidence="8">ATCC 38327</strain>
    </source>
</reference>
<sequence length="283" mass="30087">MDTEYIEALIRAQELRPPTPNPGGATPRSSLSATTTPRSNSLDEPISPGPANFGSPDVRATRAPRAVPPRARSQTTPALSQLPSSIGHFVTSLWGSWRTSGPNGPPKAASTGSLHPPPPPSSSVTGPDDTAASAAAAPAAAAHGISLHTLYNRIDACVSKNHVLSRGFVLVILDSNDKLFGAYLSDPLMVHPTFYGTGESFVFEFDHTSKELKAYHWTGLNDFFLLGEPSYFAVGAGDGKFAIYLDSNLEHGKSNPTETFDNPVLASDTTFFCLDCEVWGMAE</sequence>
<dbReference type="EMBL" id="GG745365">
    <property type="protein sequence ID" value="KNE70363.1"/>
    <property type="molecule type" value="Genomic_DNA"/>
</dbReference>
<dbReference type="VEuPathDB" id="FungiDB:AMAG_14503"/>
<evidence type="ECO:0000256" key="3">
    <source>
        <dbReference type="ARBA" id="ARBA00023128"/>
    </source>
</evidence>
<dbReference type="GO" id="GO:0005739">
    <property type="term" value="C:mitochondrion"/>
    <property type="evidence" value="ECO:0007669"/>
    <property type="project" value="UniProtKB-SubCell"/>
</dbReference>